<feature type="transmembrane region" description="Helical" evidence="2">
    <location>
        <begin position="57"/>
        <end position="78"/>
    </location>
</feature>
<dbReference type="Gene3D" id="3.30.70.270">
    <property type="match status" value="1"/>
</dbReference>
<dbReference type="GO" id="GO:0005886">
    <property type="term" value="C:plasma membrane"/>
    <property type="evidence" value="ECO:0007669"/>
    <property type="project" value="TreeGrafter"/>
</dbReference>
<keyword evidence="2" id="KW-1133">Transmembrane helix</keyword>
<evidence type="ECO:0000313" key="5">
    <source>
        <dbReference type="Proteomes" id="UP000886887"/>
    </source>
</evidence>
<dbReference type="Proteomes" id="UP000886887">
    <property type="component" value="Unassembled WGS sequence"/>
</dbReference>
<evidence type="ECO:0000313" key="4">
    <source>
        <dbReference type="EMBL" id="HIQ71558.1"/>
    </source>
</evidence>
<dbReference type="PANTHER" id="PTHR45138:SF9">
    <property type="entry name" value="DIGUANYLATE CYCLASE DGCM-RELATED"/>
    <property type="match status" value="1"/>
</dbReference>
<dbReference type="InterPro" id="IPR029787">
    <property type="entry name" value="Nucleotide_cyclase"/>
</dbReference>
<proteinExistence type="predicted"/>
<comment type="caution">
    <text evidence="4">The sequence shown here is derived from an EMBL/GenBank/DDBJ whole genome shotgun (WGS) entry which is preliminary data.</text>
</comment>
<dbReference type="Pfam" id="PF00990">
    <property type="entry name" value="GGDEF"/>
    <property type="match status" value="1"/>
</dbReference>
<sequence length="292" mass="31708">MQRTRIGRPLALTLAVFALGFALDVFFFSQRIFVLVRGAVAAGAAEALPDALRPVLLQFGLSLLLLAAALLAAAYAALRAGRRRSDRERQENERRLRAAREQLLSEQAKLRRAYAELRTAAFVDPATGFLTQAAMTGWLDANYPRFMQLSAEALLDGGATAAFALLYPDDLPALRKLNGRDTAEKFLVALGQYVDGHTRKSDLVARWEGDALLLVLSAISLKDALMRCEALRAGVEAQFFGEMPPCHSTLSIGVSLVLGGDQNWGSTLARSQAALRRARQGGGNTICHDVLR</sequence>
<keyword evidence="1" id="KW-0175">Coiled coil</keyword>
<keyword evidence="2" id="KW-0812">Transmembrane</keyword>
<feature type="coiled-coil region" evidence="1">
    <location>
        <begin position="82"/>
        <end position="120"/>
    </location>
</feature>
<dbReference type="GO" id="GO:1902201">
    <property type="term" value="P:negative regulation of bacterial-type flagellum-dependent cell motility"/>
    <property type="evidence" value="ECO:0007669"/>
    <property type="project" value="TreeGrafter"/>
</dbReference>
<gene>
    <name evidence="4" type="ORF">IAB73_05040</name>
</gene>
<dbReference type="InterPro" id="IPR043128">
    <property type="entry name" value="Rev_trsase/Diguanyl_cyclase"/>
</dbReference>
<dbReference type="SUPFAM" id="SSF55073">
    <property type="entry name" value="Nucleotide cyclase"/>
    <property type="match status" value="1"/>
</dbReference>
<keyword evidence="2" id="KW-0472">Membrane</keyword>
<name>A0A9D0Z9Q8_9FIRM</name>
<evidence type="ECO:0000256" key="2">
    <source>
        <dbReference type="SAM" id="Phobius"/>
    </source>
</evidence>
<dbReference type="PANTHER" id="PTHR45138">
    <property type="entry name" value="REGULATORY COMPONENTS OF SENSORY TRANSDUCTION SYSTEM"/>
    <property type="match status" value="1"/>
</dbReference>
<organism evidence="4 5">
    <name type="scientific">Candidatus Onthenecus intestinigallinarum</name>
    <dbReference type="NCBI Taxonomy" id="2840875"/>
    <lineage>
        <taxon>Bacteria</taxon>
        <taxon>Bacillati</taxon>
        <taxon>Bacillota</taxon>
        <taxon>Clostridia</taxon>
        <taxon>Eubacteriales</taxon>
        <taxon>Candidatus Onthenecus</taxon>
    </lineage>
</organism>
<dbReference type="AlphaFoldDB" id="A0A9D0Z9Q8"/>
<dbReference type="GO" id="GO:0052621">
    <property type="term" value="F:diguanylate cyclase activity"/>
    <property type="evidence" value="ECO:0007669"/>
    <property type="project" value="TreeGrafter"/>
</dbReference>
<dbReference type="GO" id="GO:0043709">
    <property type="term" value="P:cell adhesion involved in single-species biofilm formation"/>
    <property type="evidence" value="ECO:0007669"/>
    <property type="project" value="TreeGrafter"/>
</dbReference>
<dbReference type="InterPro" id="IPR050469">
    <property type="entry name" value="Diguanylate_Cyclase"/>
</dbReference>
<dbReference type="NCBIfam" id="TIGR00254">
    <property type="entry name" value="GGDEF"/>
    <property type="match status" value="1"/>
</dbReference>
<accession>A0A9D0Z9Q8</accession>
<dbReference type="InterPro" id="IPR000160">
    <property type="entry name" value="GGDEF_dom"/>
</dbReference>
<protein>
    <submittedName>
        <fullName evidence="4">Diguanylate cyclase</fullName>
    </submittedName>
</protein>
<dbReference type="SMART" id="SM00267">
    <property type="entry name" value="GGDEF"/>
    <property type="match status" value="1"/>
</dbReference>
<reference evidence="4" key="1">
    <citation type="submission" date="2020-10" db="EMBL/GenBank/DDBJ databases">
        <authorList>
            <person name="Gilroy R."/>
        </authorList>
    </citation>
    <scope>NUCLEOTIDE SEQUENCE</scope>
    <source>
        <strain evidence="4">ChiSxjej2B14-6234</strain>
    </source>
</reference>
<evidence type="ECO:0000259" key="3">
    <source>
        <dbReference type="PROSITE" id="PS50887"/>
    </source>
</evidence>
<evidence type="ECO:0000256" key="1">
    <source>
        <dbReference type="SAM" id="Coils"/>
    </source>
</evidence>
<dbReference type="EMBL" id="DVFJ01000014">
    <property type="protein sequence ID" value="HIQ71558.1"/>
    <property type="molecule type" value="Genomic_DNA"/>
</dbReference>
<dbReference type="PROSITE" id="PS50887">
    <property type="entry name" value="GGDEF"/>
    <property type="match status" value="1"/>
</dbReference>
<reference evidence="4" key="2">
    <citation type="journal article" date="2021" name="PeerJ">
        <title>Extensive microbial diversity within the chicken gut microbiome revealed by metagenomics and culture.</title>
        <authorList>
            <person name="Gilroy R."/>
            <person name="Ravi A."/>
            <person name="Getino M."/>
            <person name="Pursley I."/>
            <person name="Horton D.L."/>
            <person name="Alikhan N.F."/>
            <person name="Baker D."/>
            <person name="Gharbi K."/>
            <person name="Hall N."/>
            <person name="Watson M."/>
            <person name="Adriaenssens E.M."/>
            <person name="Foster-Nyarko E."/>
            <person name="Jarju S."/>
            <person name="Secka A."/>
            <person name="Antonio M."/>
            <person name="Oren A."/>
            <person name="Chaudhuri R.R."/>
            <person name="La Ragione R."/>
            <person name="Hildebrand F."/>
            <person name="Pallen M.J."/>
        </authorList>
    </citation>
    <scope>NUCLEOTIDE SEQUENCE</scope>
    <source>
        <strain evidence="4">ChiSxjej2B14-6234</strain>
    </source>
</reference>
<feature type="domain" description="GGDEF" evidence="3">
    <location>
        <begin position="159"/>
        <end position="291"/>
    </location>
</feature>